<dbReference type="AlphaFoldDB" id="A0A1G8TXF9"/>
<evidence type="ECO:0008006" key="4">
    <source>
        <dbReference type="Google" id="ProtNLM"/>
    </source>
</evidence>
<dbReference type="STRING" id="555512.SAMN04487993_10336"/>
<dbReference type="Pfam" id="PF08905">
    <property type="entry name" value="DUF1850"/>
    <property type="match status" value="1"/>
</dbReference>
<accession>A0A1G8TXF9</accession>
<evidence type="ECO:0000313" key="2">
    <source>
        <dbReference type="EMBL" id="SDJ45410.1"/>
    </source>
</evidence>
<evidence type="ECO:0000313" key="3">
    <source>
        <dbReference type="Proteomes" id="UP000199093"/>
    </source>
</evidence>
<feature type="chain" id="PRO_5011529360" description="DUF1850 domain-containing protein" evidence="1">
    <location>
        <begin position="17"/>
        <end position="125"/>
    </location>
</feature>
<dbReference type="OrthoDB" id="5298197at2"/>
<evidence type="ECO:0000256" key="1">
    <source>
        <dbReference type="SAM" id="SignalP"/>
    </source>
</evidence>
<protein>
    <recommendedName>
        <fullName evidence="4">DUF1850 domain-containing protein</fullName>
    </recommendedName>
</protein>
<keyword evidence="1" id="KW-0732">Signal</keyword>
<proteinExistence type="predicted"/>
<reference evidence="3" key="1">
    <citation type="submission" date="2016-10" db="EMBL/GenBank/DDBJ databases">
        <authorList>
            <person name="Varghese N."/>
            <person name="Submissions S."/>
        </authorList>
    </citation>
    <scope>NUCLEOTIDE SEQUENCE [LARGE SCALE GENOMIC DNA]</scope>
    <source>
        <strain evidence="3">DSM 26424</strain>
    </source>
</reference>
<dbReference type="InterPro" id="IPR015001">
    <property type="entry name" value="DUF1850"/>
</dbReference>
<keyword evidence="3" id="KW-1185">Reference proteome</keyword>
<organism evidence="2 3">
    <name type="scientific">Salipiger marinus</name>
    <dbReference type="NCBI Taxonomy" id="555512"/>
    <lineage>
        <taxon>Bacteria</taxon>
        <taxon>Pseudomonadati</taxon>
        <taxon>Pseudomonadota</taxon>
        <taxon>Alphaproteobacteria</taxon>
        <taxon>Rhodobacterales</taxon>
        <taxon>Roseobacteraceae</taxon>
        <taxon>Salipiger</taxon>
    </lineage>
</organism>
<name>A0A1G8TXF9_9RHOB</name>
<sequence length="125" mass="13030">MSLTCLMLGAATVMLAAPEFTLDWTHSVERVHWRENWRVTGTALVLDRSAIRGSGAGMEPGPDATLQDGWWVSPGGLQVPELRLAASGATGGGWRFCADGHCRDIGTTSGPPVVIAPCGADRAGG</sequence>
<dbReference type="EMBL" id="FNEJ01000033">
    <property type="protein sequence ID" value="SDJ45410.1"/>
    <property type="molecule type" value="Genomic_DNA"/>
</dbReference>
<feature type="signal peptide" evidence="1">
    <location>
        <begin position="1"/>
        <end position="16"/>
    </location>
</feature>
<dbReference type="RefSeq" id="WP_089851840.1">
    <property type="nucleotide sequence ID" value="NZ_FNEJ01000033.1"/>
</dbReference>
<gene>
    <name evidence="2" type="ORF">SAMN04487993_10336</name>
</gene>
<dbReference type="Proteomes" id="UP000199093">
    <property type="component" value="Unassembled WGS sequence"/>
</dbReference>